<dbReference type="Gene3D" id="2.160.20.120">
    <property type="match status" value="1"/>
</dbReference>
<evidence type="ECO:0000313" key="4">
    <source>
        <dbReference type="Proteomes" id="UP000286598"/>
    </source>
</evidence>
<keyword evidence="4" id="KW-1185">Reference proteome</keyword>
<feature type="signal peptide" evidence="1">
    <location>
        <begin position="1"/>
        <end position="21"/>
    </location>
</feature>
<evidence type="ECO:0000259" key="2">
    <source>
        <dbReference type="Pfam" id="PF10988"/>
    </source>
</evidence>
<gene>
    <name evidence="3" type="ORF">DW060_11100</name>
</gene>
<sequence length="260" mass="27496">MRKFVLILTAAMLMLTTSLYATEKSEKKLSVKPFSVINVVGSIKVVYEQGSTYEVRLVGDAAAFDRIRVGSNGSDLNISKYGKVIGNVYVETSDSSDRRSVVVHVKAPDVSVFNMSGSGQIVVGKMKSTAVTFNQAGSGKIAVSQVVASHANFNNAGSGTIFVDDVKADYVGLTMAGSGTINCRTSKAANLNCTLTGSGRISVSGKAGNYKKYVLGSGKINDSMLKYDKLLNMGSNVNVTGDTYNSCRQNTPDGVINARP</sequence>
<dbReference type="Proteomes" id="UP000286598">
    <property type="component" value="Unassembled WGS sequence"/>
</dbReference>
<dbReference type="OrthoDB" id="1070048at2"/>
<reference evidence="3 4" key="1">
    <citation type="submission" date="2018-08" db="EMBL/GenBank/DDBJ databases">
        <title>A genome reference for cultivated species of the human gut microbiota.</title>
        <authorList>
            <person name="Zou Y."/>
            <person name="Xue W."/>
            <person name="Luo G."/>
        </authorList>
    </citation>
    <scope>NUCLEOTIDE SEQUENCE [LARGE SCALE GENOMIC DNA]</scope>
    <source>
        <strain evidence="3 4">AF42-9</strain>
    </source>
</reference>
<feature type="chain" id="PRO_5018730340" description="Putative auto-transporter adhesin head GIN domain-containing protein" evidence="1">
    <location>
        <begin position="22"/>
        <end position="260"/>
    </location>
</feature>
<evidence type="ECO:0000256" key="1">
    <source>
        <dbReference type="SAM" id="SignalP"/>
    </source>
</evidence>
<feature type="domain" description="Putative auto-transporter adhesin head GIN" evidence="2">
    <location>
        <begin position="34"/>
        <end position="161"/>
    </location>
</feature>
<organism evidence="3 4">
    <name type="scientific">Leyella stercorea</name>
    <dbReference type="NCBI Taxonomy" id="363265"/>
    <lineage>
        <taxon>Bacteria</taxon>
        <taxon>Pseudomonadati</taxon>
        <taxon>Bacteroidota</taxon>
        <taxon>Bacteroidia</taxon>
        <taxon>Bacteroidales</taxon>
        <taxon>Prevotellaceae</taxon>
        <taxon>Leyella</taxon>
    </lineage>
</organism>
<comment type="caution">
    <text evidence="3">The sequence shown here is derived from an EMBL/GenBank/DDBJ whole genome shotgun (WGS) entry which is preliminary data.</text>
</comment>
<dbReference type="InterPro" id="IPR021255">
    <property type="entry name" value="DUF2807"/>
</dbReference>
<dbReference type="EMBL" id="QRNO01000070">
    <property type="protein sequence ID" value="RHK48184.1"/>
    <property type="molecule type" value="Genomic_DNA"/>
</dbReference>
<proteinExistence type="predicted"/>
<dbReference type="AlphaFoldDB" id="A0A3R6IR39"/>
<dbReference type="Pfam" id="PF10988">
    <property type="entry name" value="DUF2807"/>
    <property type="match status" value="1"/>
</dbReference>
<name>A0A3R6IR39_9BACT</name>
<protein>
    <recommendedName>
        <fullName evidence="2">Putative auto-transporter adhesin head GIN domain-containing protein</fullName>
    </recommendedName>
</protein>
<keyword evidence="1" id="KW-0732">Signal</keyword>
<accession>A0A3R6IR39</accession>
<evidence type="ECO:0000313" key="3">
    <source>
        <dbReference type="EMBL" id="RHK48184.1"/>
    </source>
</evidence>